<dbReference type="Gene3D" id="2.40.37.10">
    <property type="entry name" value="Lyase, Ornithine Decarboxylase, Chain A, domain 1"/>
    <property type="match status" value="1"/>
</dbReference>
<feature type="domain" description="Orn/DAP/Arg decarboxylase 2 C-terminal" evidence="4">
    <location>
        <begin position="280"/>
        <end position="397"/>
    </location>
</feature>
<dbReference type="InterPro" id="IPR009006">
    <property type="entry name" value="Ala_racemase/Decarboxylase_C"/>
</dbReference>
<dbReference type="Pfam" id="PF02784">
    <property type="entry name" value="Orn_Arg_deC_N"/>
    <property type="match status" value="1"/>
</dbReference>
<name>A0ABS3VL37_MICEH</name>
<feature type="domain" description="Orn/DAP/Arg decarboxylase 2 N-terminal" evidence="5">
    <location>
        <begin position="32"/>
        <end position="142"/>
    </location>
</feature>
<dbReference type="SUPFAM" id="SSF51419">
    <property type="entry name" value="PLP-binding barrel"/>
    <property type="match status" value="1"/>
</dbReference>
<dbReference type="InterPro" id="IPR000183">
    <property type="entry name" value="Orn/DAP/Arg_de-COase"/>
</dbReference>
<dbReference type="PANTHER" id="PTHR43727:SF3">
    <property type="entry name" value="GROUP IV DECARBOXYLASE"/>
    <property type="match status" value="1"/>
</dbReference>
<dbReference type="InterPro" id="IPR022644">
    <property type="entry name" value="De-COase2_N"/>
</dbReference>
<dbReference type="InterPro" id="IPR029066">
    <property type="entry name" value="PLP-binding_barrel"/>
</dbReference>
<dbReference type="SUPFAM" id="SSF50621">
    <property type="entry name" value="Alanine racemase C-terminal domain-like"/>
    <property type="match status" value="1"/>
</dbReference>
<evidence type="ECO:0008006" key="8">
    <source>
        <dbReference type="Google" id="ProtNLM"/>
    </source>
</evidence>
<gene>
    <name evidence="6" type="ORF">GSF22_04395</name>
</gene>
<accession>A0ABS3VL37</accession>
<comment type="caution">
    <text evidence="6">The sequence shown here is derived from an EMBL/GenBank/DDBJ whole genome shotgun (WGS) entry which is preliminary data.</text>
</comment>
<organism evidence="6 7">
    <name type="scientific">Micromonospora echinofusca</name>
    <dbReference type="NCBI Taxonomy" id="47858"/>
    <lineage>
        <taxon>Bacteria</taxon>
        <taxon>Bacillati</taxon>
        <taxon>Actinomycetota</taxon>
        <taxon>Actinomycetes</taxon>
        <taxon>Micromonosporales</taxon>
        <taxon>Micromonosporaceae</taxon>
        <taxon>Micromonospora</taxon>
    </lineage>
</organism>
<dbReference type="PANTHER" id="PTHR43727">
    <property type="entry name" value="DIAMINOPIMELATE DECARBOXYLASE"/>
    <property type="match status" value="1"/>
</dbReference>
<dbReference type="Proteomes" id="UP000823521">
    <property type="component" value="Unassembled WGS sequence"/>
</dbReference>
<dbReference type="EMBL" id="WVUH01000019">
    <property type="protein sequence ID" value="MBO4205253.1"/>
    <property type="molecule type" value="Genomic_DNA"/>
</dbReference>
<dbReference type="InterPro" id="IPR022643">
    <property type="entry name" value="De-COase2_C"/>
</dbReference>
<evidence type="ECO:0000256" key="2">
    <source>
        <dbReference type="ARBA" id="ARBA00022898"/>
    </source>
</evidence>
<comment type="cofactor">
    <cofactor evidence="1">
        <name>pyridoxal 5'-phosphate</name>
        <dbReference type="ChEBI" id="CHEBI:597326"/>
    </cofactor>
</comment>
<dbReference type="Pfam" id="PF00278">
    <property type="entry name" value="Orn_DAP_Arg_deC"/>
    <property type="match status" value="1"/>
</dbReference>
<dbReference type="PRINTS" id="PR01179">
    <property type="entry name" value="ODADCRBXLASE"/>
</dbReference>
<evidence type="ECO:0000313" key="6">
    <source>
        <dbReference type="EMBL" id="MBO4205253.1"/>
    </source>
</evidence>
<dbReference type="RefSeq" id="WP_208811439.1">
    <property type="nucleotide sequence ID" value="NZ_WVUH01000019.1"/>
</dbReference>
<comment type="similarity">
    <text evidence="3">Belongs to the Orn/Lys/Arg decarboxylase class-II family.</text>
</comment>
<evidence type="ECO:0000259" key="4">
    <source>
        <dbReference type="Pfam" id="PF00278"/>
    </source>
</evidence>
<dbReference type="InterPro" id="IPR002433">
    <property type="entry name" value="Orn_de-COase"/>
</dbReference>
<proteinExistence type="inferred from homology"/>
<evidence type="ECO:0000259" key="5">
    <source>
        <dbReference type="Pfam" id="PF02784"/>
    </source>
</evidence>
<keyword evidence="2" id="KW-0663">Pyridoxal phosphate</keyword>
<reference evidence="6 7" key="1">
    <citation type="submission" date="2019-12" db="EMBL/GenBank/DDBJ databases">
        <title>Whole genome sequencing of endophytic Actinobacterium Micromonospora sp. MPMI6T.</title>
        <authorList>
            <person name="Evv R."/>
            <person name="Podile A.R."/>
        </authorList>
    </citation>
    <scope>NUCLEOTIDE SEQUENCE [LARGE SCALE GENOMIC DNA]</scope>
    <source>
        <strain evidence="6 7">MPMI6</strain>
    </source>
</reference>
<evidence type="ECO:0000256" key="3">
    <source>
        <dbReference type="RuleBase" id="RU003737"/>
    </source>
</evidence>
<evidence type="ECO:0000256" key="1">
    <source>
        <dbReference type="ARBA" id="ARBA00001933"/>
    </source>
</evidence>
<keyword evidence="7" id="KW-1185">Reference proteome</keyword>
<dbReference type="Gene3D" id="3.20.20.10">
    <property type="entry name" value="Alanine racemase"/>
    <property type="match status" value="1"/>
</dbReference>
<sequence length="449" mass="47779">MTAGQDAFSRASLRQVSETWGTPVYVFSPDRLRANVERLAAALAPARVLFSLKTNYLPAVTATLRAAGTGVDVVSGYELRAALDAGFPADRIVFNGPVKTATELRDAVDHGVFVNIDGEDEIAILGQLAAERGVTVPVGLRVFPPEDVYPPADRYPPGAAYPPAGARPLRRNPSKFGWPIATGDADRMVDAILARPELRLTGVHCHLGSQITRADALLAAMDSLLAWVARTRPRAPIDRINIGGGFGVPGIQRIKGAVAGLSEVTAARAEPAPEPFSVTAFGAGLTELLRTYDLTGLRVECEPGRALVSDAMVLVTRVVGVKRTGQGTWVLLDGGLNLLPTAGVAERHRFELLRDGAPDEPVMLGGPLCYEGDVFSLDVPLPGDVRTGDVVVVHDAGAYSVTRATSFNRPRVPVVSVSGGQGTLCWRGERYEDIFRFAVTPAVHTQEPV</sequence>
<evidence type="ECO:0000313" key="7">
    <source>
        <dbReference type="Proteomes" id="UP000823521"/>
    </source>
</evidence>
<protein>
    <recommendedName>
        <fullName evidence="8">Diaminopimelate decarboxylase</fullName>
    </recommendedName>
</protein>
<dbReference type="PRINTS" id="PR01182">
    <property type="entry name" value="ORNDCRBXLASE"/>
</dbReference>